<feature type="transmembrane region" description="Helical" evidence="8">
    <location>
        <begin position="58"/>
        <end position="77"/>
    </location>
</feature>
<evidence type="ECO:0000256" key="2">
    <source>
        <dbReference type="ARBA" id="ARBA00008066"/>
    </source>
</evidence>
<keyword evidence="4 8" id="KW-0812">Transmembrane</keyword>
<evidence type="ECO:0000256" key="3">
    <source>
        <dbReference type="ARBA" id="ARBA00022448"/>
    </source>
</evidence>
<keyword evidence="7 8" id="KW-0472">Membrane</keyword>
<keyword evidence="5" id="KW-0029">Amino-acid transport</keyword>
<dbReference type="RefSeq" id="XP_005767007.1">
    <property type="nucleotide sequence ID" value="XM_005766950.1"/>
</dbReference>
<evidence type="ECO:0000313" key="10">
    <source>
        <dbReference type="EnsemblProtists" id="EOD14578"/>
    </source>
</evidence>
<protein>
    <recommendedName>
        <fullName evidence="9">Amino acid transporter transmembrane domain-containing protein</fullName>
    </recommendedName>
</protein>
<evidence type="ECO:0000256" key="6">
    <source>
        <dbReference type="ARBA" id="ARBA00022989"/>
    </source>
</evidence>
<reference evidence="10" key="2">
    <citation type="submission" date="2024-10" db="UniProtKB">
        <authorList>
            <consortium name="EnsemblProtists"/>
        </authorList>
    </citation>
    <scope>IDENTIFICATION</scope>
</reference>
<feature type="transmembrane region" description="Helical" evidence="8">
    <location>
        <begin position="240"/>
        <end position="258"/>
    </location>
</feature>
<dbReference type="PANTHER" id="PTHR22950:SF458">
    <property type="entry name" value="SODIUM-COUPLED NEUTRAL AMINO ACID TRANSPORTER 11-RELATED"/>
    <property type="match status" value="1"/>
</dbReference>
<evidence type="ECO:0000256" key="1">
    <source>
        <dbReference type="ARBA" id="ARBA00004141"/>
    </source>
</evidence>
<organism evidence="10 11">
    <name type="scientific">Emiliania huxleyi (strain CCMP1516)</name>
    <dbReference type="NCBI Taxonomy" id="280463"/>
    <lineage>
        <taxon>Eukaryota</taxon>
        <taxon>Haptista</taxon>
        <taxon>Haptophyta</taxon>
        <taxon>Prymnesiophyceae</taxon>
        <taxon>Isochrysidales</taxon>
        <taxon>Noelaerhabdaceae</taxon>
        <taxon>Emiliania</taxon>
    </lineage>
</organism>
<keyword evidence="3" id="KW-0813">Transport</keyword>
<dbReference type="Proteomes" id="UP000013827">
    <property type="component" value="Unassembled WGS sequence"/>
</dbReference>
<evidence type="ECO:0000256" key="8">
    <source>
        <dbReference type="SAM" id="Phobius"/>
    </source>
</evidence>
<dbReference type="KEGG" id="ehx:EMIHUDRAFT_197005"/>
<keyword evidence="11" id="KW-1185">Reference proteome</keyword>
<sequence>MCKEHVHRKREDREDLARVGLGRPGWLAYHGCAFVNSLAPASRLVIFPLASLRDISSLRFASGAAIAIYTIFVLALLCLWAEGPPPQQPPSAFQSSVAGYVCAAFAAAGSLYVLTGVAAYCHFGEDVRGNVLLNLAALPSPAIRAVRLAFATSICLTYPCLHFAARCSLDQLLFRERRASRRIPLTLAIVGSSLLLALVVERVEVVFGFTGAAASTALSFGLPAAIDLRLGRAAALRERAGSWALLLVGSGLGAVSLANHARDVYLEASAAAPVVEWQRQLVELGKNANMSRRHP</sequence>
<reference evidence="11" key="1">
    <citation type="journal article" date="2013" name="Nature">
        <title>Pan genome of the phytoplankton Emiliania underpins its global distribution.</title>
        <authorList>
            <person name="Read B.A."/>
            <person name="Kegel J."/>
            <person name="Klute M.J."/>
            <person name="Kuo A."/>
            <person name="Lefebvre S.C."/>
            <person name="Maumus F."/>
            <person name="Mayer C."/>
            <person name="Miller J."/>
            <person name="Monier A."/>
            <person name="Salamov A."/>
            <person name="Young J."/>
            <person name="Aguilar M."/>
            <person name="Claverie J.M."/>
            <person name="Frickenhaus S."/>
            <person name="Gonzalez K."/>
            <person name="Herman E.K."/>
            <person name="Lin Y.C."/>
            <person name="Napier J."/>
            <person name="Ogata H."/>
            <person name="Sarno A.F."/>
            <person name="Shmutz J."/>
            <person name="Schroeder D."/>
            <person name="de Vargas C."/>
            <person name="Verret F."/>
            <person name="von Dassow P."/>
            <person name="Valentin K."/>
            <person name="Van de Peer Y."/>
            <person name="Wheeler G."/>
            <person name="Dacks J.B."/>
            <person name="Delwiche C.F."/>
            <person name="Dyhrman S.T."/>
            <person name="Glockner G."/>
            <person name="John U."/>
            <person name="Richards T."/>
            <person name="Worden A.Z."/>
            <person name="Zhang X."/>
            <person name="Grigoriev I.V."/>
            <person name="Allen A.E."/>
            <person name="Bidle K."/>
            <person name="Borodovsky M."/>
            <person name="Bowler C."/>
            <person name="Brownlee C."/>
            <person name="Cock J.M."/>
            <person name="Elias M."/>
            <person name="Gladyshev V.N."/>
            <person name="Groth M."/>
            <person name="Guda C."/>
            <person name="Hadaegh A."/>
            <person name="Iglesias-Rodriguez M.D."/>
            <person name="Jenkins J."/>
            <person name="Jones B.M."/>
            <person name="Lawson T."/>
            <person name="Leese F."/>
            <person name="Lindquist E."/>
            <person name="Lobanov A."/>
            <person name="Lomsadze A."/>
            <person name="Malik S.B."/>
            <person name="Marsh M.E."/>
            <person name="Mackinder L."/>
            <person name="Mock T."/>
            <person name="Mueller-Roeber B."/>
            <person name="Pagarete A."/>
            <person name="Parker M."/>
            <person name="Probert I."/>
            <person name="Quesneville H."/>
            <person name="Raines C."/>
            <person name="Rensing S.A."/>
            <person name="Riano-Pachon D.M."/>
            <person name="Richier S."/>
            <person name="Rokitta S."/>
            <person name="Shiraiwa Y."/>
            <person name="Soanes D.M."/>
            <person name="van der Giezen M."/>
            <person name="Wahlund T.M."/>
            <person name="Williams B."/>
            <person name="Wilson W."/>
            <person name="Wolfe G."/>
            <person name="Wurch L.L."/>
        </authorList>
    </citation>
    <scope>NUCLEOTIDE SEQUENCE</scope>
</reference>
<comment type="subcellular location">
    <subcellularLocation>
        <location evidence="1">Membrane</location>
        <topology evidence="1">Multi-pass membrane protein</topology>
    </subcellularLocation>
</comment>
<dbReference type="InterPro" id="IPR013057">
    <property type="entry name" value="AA_transpt_TM"/>
</dbReference>
<dbReference type="AlphaFoldDB" id="A0A0D3ITJ3"/>
<keyword evidence="6 8" id="KW-1133">Transmembrane helix</keyword>
<feature type="transmembrane region" description="Helical" evidence="8">
    <location>
        <begin position="183"/>
        <end position="200"/>
    </location>
</feature>
<dbReference type="GO" id="GO:0016020">
    <property type="term" value="C:membrane"/>
    <property type="evidence" value="ECO:0007669"/>
    <property type="project" value="UniProtKB-SubCell"/>
</dbReference>
<dbReference type="HOGENOM" id="CLU_944707_0_0_1"/>
<evidence type="ECO:0000313" key="11">
    <source>
        <dbReference type="Proteomes" id="UP000013827"/>
    </source>
</evidence>
<evidence type="ECO:0000259" key="9">
    <source>
        <dbReference type="Pfam" id="PF01490"/>
    </source>
</evidence>
<accession>A0A0D3ITJ3</accession>
<dbReference type="GeneID" id="17260863"/>
<dbReference type="PaxDb" id="2903-EOD14578"/>
<proteinExistence type="inferred from homology"/>
<dbReference type="Pfam" id="PF01490">
    <property type="entry name" value="Aa_trans"/>
    <property type="match status" value="1"/>
</dbReference>
<evidence type="ECO:0000256" key="4">
    <source>
        <dbReference type="ARBA" id="ARBA00022692"/>
    </source>
</evidence>
<comment type="similarity">
    <text evidence="2">Belongs to the amino acid/polyamine transporter 2 family.</text>
</comment>
<dbReference type="eggNOG" id="KOG1305">
    <property type="taxonomic scope" value="Eukaryota"/>
</dbReference>
<dbReference type="EnsemblProtists" id="EOD14578">
    <property type="protein sequence ID" value="EOD14578"/>
    <property type="gene ID" value="EMIHUDRAFT_197005"/>
</dbReference>
<dbReference type="GO" id="GO:0015179">
    <property type="term" value="F:L-amino acid transmembrane transporter activity"/>
    <property type="evidence" value="ECO:0007669"/>
    <property type="project" value="TreeGrafter"/>
</dbReference>
<dbReference type="PANTHER" id="PTHR22950">
    <property type="entry name" value="AMINO ACID TRANSPORTER"/>
    <property type="match status" value="1"/>
</dbReference>
<dbReference type="STRING" id="2903.R1BWP2"/>
<feature type="transmembrane region" description="Helical" evidence="8">
    <location>
        <begin position="97"/>
        <end position="120"/>
    </location>
</feature>
<name>A0A0D3ITJ3_EMIH1</name>
<feature type="transmembrane region" description="Helical" evidence="8">
    <location>
        <begin position="206"/>
        <end position="228"/>
    </location>
</feature>
<feature type="domain" description="Amino acid transporter transmembrane" evidence="9">
    <location>
        <begin position="90"/>
        <end position="232"/>
    </location>
</feature>
<evidence type="ECO:0000256" key="5">
    <source>
        <dbReference type="ARBA" id="ARBA00022970"/>
    </source>
</evidence>
<evidence type="ECO:0000256" key="7">
    <source>
        <dbReference type="ARBA" id="ARBA00023136"/>
    </source>
</evidence>